<feature type="compositionally biased region" description="Basic and acidic residues" evidence="1">
    <location>
        <begin position="556"/>
        <end position="583"/>
    </location>
</feature>
<name>A0A8H7ZM36_9FUNG</name>
<proteinExistence type="predicted"/>
<organism evidence="2 3">
    <name type="scientific">Olpidium bornovanus</name>
    <dbReference type="NCBI Taxonomy" id="278681"/>
    <lineage>
        <taxon>Eukaryota</taxon>
        <taxon>Fungi</taxon>
        <taxon>Fungi incertae sedis</taxon>
        <taxon>Olpidiomycota</taxon>
        <taxon>Olpidiomycotina</taxon>
        <taxon>Olpidiomycetes</taxon>
        <taxon>Olpidiales</taxon>
        <taxon>Olpidiaceae</taxon>
        <taxon>Olpidium</taxon>
    </lineage>
</organism>
<gene>
    <name evidence="2" type="ORF">BJ554DRAFT_5056</name>
</gene>
<sequence length="605" mass="66721">MPLAAKRFLINASRTNYFLYRCFPAAFDARTFLFPDPSTCHDIGFVRTLFPDLHAEWDVQPEVSLPLHTISRFLLGWPSYSLPPLNAGTVSDVANVQSVFDSVLDVLVAMPESKEFVKRGGRMAKRDQNVRPRILVFNDVERMTGAAEDTTLVEALVRAVKRQRAQGVPVCMVALYAPFSSDNATGQHAFRGSPSAELNRNSTVNNNSVALNLVAMEDLDFLRERLVFGTHFSAPVVLLSPATSLTRYGFEVSGQRLLALWDECTEMRLRQRNYEVNVANLRAACRAQGADFILEEVEKNWVKEDAAKVGPKSAAPAGNPPPGSVEAMKNRKYVIYSMSTWDDDVSLSRVKALKWLDDVIRHTGVPPEEVTRCLHLHIPFPHREQSTGQPQNLGYSSGDRSLYYVQDSRDARKPQLFDPATTAEIRVRKSAPQWIAARSLVSTVRGEFIKFLSEHLLTPSQTQKLAATAAGMASKPAIDALVEELYGKGNSMAASTTAFGQKAVRLPHLIHAFKLVQITSLSPLQLRADVEDEMAQSSGGVDPDEEEFYANGGHSTSKDHVSPDEDAPGERKPKGRGSWKEYAESSARGGIAGASNNADKMEAIM</sequence>
<dbReference type="EMBL" id="JAEFCI010013255">
    <property type="protein sequence ID" value="KAG5455507.1"/>
    <property type="molecule type" value="Genomic_DNA"/>
</dbReference>
<dbReference type="Proteomes" id="UP000673691">
    <property type="component" value="Unassembled WGS sequence"/>
</dbReference>
<evidence type="ECO:0000313" key="2">
    <source>
        <dbReference type="EMBL" id="KAG5455507.1"/>
    </source>
</evidence>
<comment type="caution">
    <text evidence="2">The sequence shown here is derived from an EMBL/GenBank/DDBJ whole genome shotgun (WGS) entry which is preliminary data.</text>
</comment>
<feature type="non-terminal residue" evidence="2">
    <location>
        <position position="605"/>
    </location>
</feature>
<feature type="region of interest" description="Disordered" evidence="1">
    <location>
        <begin position="532"/>
        <end position="605"/>
    </location>
</feature>
<dbReference type="AlphaFoldDB" id="A0A8H7ZM36"/>
<reference evidence="2 3" key="1">
    <citation type="journal article" name="Sci. Rep.">
        <title>Genome-scale phylogenetic analyses confirm Olpidium as the closest living zoosporic fungus to the non-flagellated, terrestrial fungi.</title>
        <authorList>
            <person name="Chang Y."/>
            <person name="Rochon D."/>
            <person name="Sekimoto S."/>
            <person name="Wang Y."/>
            <person name="Chovatia M."/>
            <person name="Sandor L."/>
            <person name="Salamov A."/>
            <person name="Grigoriev I.V."/>
            <person name="Stajich J.E."/>
            <person name="Spatafora J.W."/>
        </authorList>
    </citation>
    <scope>NUCLEOTIDE SEQUENCE [LARGE SCALE GENOMIC DNA]</scope>
    <source>
        <strain evidence="2">S191</strain>
    </source>
</reference>
<keyword evidence="3" id="KW-1185">Reference proteome</keyword>
<evidence type="ECO:0000313" key="3">
    <source>
        <dbReference type="Proteomes" id="UP000673691"/>
    </source>
</evidence>
<accession>A0A8H7ZM36</accession>
<protein>
    <submittedName>
        <fullName evidence="2">Uncharacterized protein</fullName>
    </submittedName>
</protein>
<evidence type="ECO:0000256" key="1">
    <source>
        <dbReference type="SAM" id="MobiDB-lite"/>
    </source>
</evidence>